<reference evidence="11" key="1">
    <citation type="submission" date="2016-09" db="EMBL/GenBank/DDBJ databases">
        <authorList>
            <person name="Gulvik C.A."/>
        </authorList>
    </citation>
    <scope>NUCLEOTIDE SEQUENCE [LARGE SCALE GENOMIC DNA]</scope>
    <source>
        <strain evidence="11">LMG 8895</strain>
    </source>
</reference>
<evidence type="ECO:0000313" key="10">
    <source>
        <dbReference type="EMBL" id="OEG13029.1"/>
    </source>
</evidence>
<keyword evidence="6 9" id="KW-1133">Transmembrane helix</keyword>
<organism evidence="10 11">
    <name type="scientific">Enterococcus termitis</name>
    <dbReference type="NCBI Taxonomy" id="332950"/>
    <lineage>
        <taxon>Bacteria</taxon>
        <taxon>Bacillati</taxon>
        <taxon>Bacillota</taxon>
        <taxon>Bacilli</taxon>
        <taxon>Lactobacillales</taxon>
        <taxon>Enterococcaceae</taxon>
        <taxon>Enterococcus</taxon>
    </lineage>
</organism>
<comment type="caution">
    <text evidence="10">The sequence shown here is derived from an EMBL/GenBank/DDBJ whole genome shotgun (WGS) entry which is preliminary data.</text>
</comment>
<protein>
    <recommendedName>
        <fullName evidence="8">Biotin transporter</fullName>
    </recommendedName>
</protein>
<dbReference type="AlphaFoldDB" id="A0A1E5GK27"/>
<sequence>MKTRDITQIAIMISIIIVLGFFPPIPITLLPVPIVIQNAGFMLSGLLLGKKNGTIATLLFLVLAAIGFPILAGGRGGLTVFLGITAGYLFAYPFATFLIGWLNEKFNPNNQNLIYGFVITFLFGALLIDFFGAVGVSLLSDLSLSKSLLASVTFIPGDTIKAFLTVFIAKRIASAVFKRSEHR</sequence>
<dbReference type="EMBL" id="MIJY01000023">
    <property type="protein sequence ID" value="OEG13029.1"/>
    <property type="molecule type" value="Genomic_DNA"/>
</dbReference>
<dbReference type="PANTHER" id="PTHR34295">
    <property type="entry name" value="BIOTIN TRANSPORTER BIOY"/>
    <property type="match status" value="1"/>
</dbReference>
<comment type="subcellular location">
    <subcellularLocation>
        <location evidence="1 8">Cell membrane</location>
        <topology evidence="1 8">Multi-pass membrane protein</topology>
    </subcellularLocation>
</comment>
<evidence type="ECO:0000256" key="2">
    <source>
        <dbReference type="ARBA" id="ARBA00010692"/>
    </source>
</evidence>
<accession>A0A1E5GK27</accession>
<evidence type="ECO:0000256" key="9">
    <source>
        <dbReference type="SAM" id="Phobius"/>
    </source>
</evidence>
<gene>
    <name evidence="10" type="ORF">BCR25_05950</name>
</gene>
<evidence type="ECO:0000256" key="6">
    <source>
        <dbReference type="ARBA" id="ARBA00022989"/>
    </source>
</evidence>
<keyword evidence="5 9" id="KW-0812">Transmembrane</keyword>
<keyword evidence="7 8" id="KW-0472">Membrane</keyword>
<evidence type="ECO:0000256" key="4">
    <source>
        <dbReference type="ARBA" id="ARBA00022475"/>
    </source>
</evidence>
<comment type="similarity">
    <text evidence="2 8">Belongs to the BioY family.</text>
</comment>
<keyword evidence="3 8" id="KW-0813">Transport</keyword>
<evidence type="ECO:0000256" key="8">
    <source>
        <dbReference type="PIRNR" id="PIRNR016661"/>
    </source>
</evidence>
<dbReference type="InterPro" id="IPR003784">
    <property type="entry name" value="BioY"/>
</dbReference>
<evidence type="ECO:0000256" key="1">
    <source>
        <dbReference type="ARBA" id="ARBA00004651"/>
    </source>
</evidence>
<dbReference type="Proteomes" id="UP000095094">
    <property type="component" value="Unassembled WGS sequence"/>
</dbReference>
<feature type="transmembrane region" description="Helical" evidence="9">
    <location>
        <begin position="78"/>
        <end position="101"/>
    </location>
</feature>
<name>A0A1E5GK27_9ENTE</name>
<dbReference type="Gene3D" id="1.10.1760.20">
    <property type="match status" value="1"/>
</dbReference>
<dbReference type="GO" id="GO:0015225">
    <property type="term" value="F:biotin transmembrane transporter activity"/>
    <property type="evidence" value="ECO:0007669"/>
    <property type="project" value="UniProtKB-UniRule"/>
</dbReference>
<dbReference type="PATRIC" id="fig|332950.4.peg.2348"/>
<keyword evidence="4 8" id="KW-1003">Cell membrane</keyword>
<feature type="transmembrane region" description="Helical" evidence="9">
    <location>
        <begin position="113"/>
        <end position="136"/>
    </location>
</feature>
<dbReference type="OrthoDB" id="9803495at2"/>
<dbReference type="PIRSF" id="PIRSF016661">
    <property type="entry name" value="BioY"/>
    <property type="match status" value="1"/>
</dbReference>
<evidence type="ECO:0000256" key="3">
    <source>
        <dbReference type="ARBA" id="ARBA00022448"/>
    </source>
</evidence>
<evidence type="ECO:0000313" key="11">
    <source>
        <dbReference type="Proteomes" id="UP000095094"/>
    </source>
</evidence>
<dbReference type="PANTHER" id="PTHR34295:SF4">
    <property type="entry name" value="BIOTIN TRANSPORTER BIOY-RELATED"/>
    <property type="match status" value="1"/>
</dbReference>
<dbReference type="RefSeq" id="WP_069663729.1">
    <property type="nucleotide sequence ID" value="NZ_JBHUJJ010000001.1"/>
</dbReference>
<evidence type="ECO:0000256" key="7">
    <source>
        <dbReference type="ARBA" id="ARBA00023136"/>
    </source>
</evidence>
<proteinExistence type="inferred from homology"/>
<feature type="transmembrane region" description="Helical" evidence="9">
    <location>
        <begin position="55"/>
        <end position="72"/>
    </location>
</feature>
<dbReference type="GO" id="GO:0005886">
    <property type="term" value="C:plasma membrane"/>
    <property type="evidence" value="ECO:0007669"/>
    <property type="project" value="UniProtKB-SubCell"/>
</dbReference>
<dbReference type="Pfam" id="PF02632">
    <property type="entry name" value="BioY"/>
    <property type="match status" value="1"/>
</dbReference>
<keyword evidence="11" id="KW-1185">Reference proteome</keyword>
<evidence type="ECO:0000256" key="5">
    <source>
        <dbReference type="ARBA" id="ARBA00022692"/>
    </source>
</evidence>